<evidence type="ECO:0000256" key="1">
    <source>
        <dbReference type="SAM" id="Coils"/>
    </source>
</evidence>
<proteinExistence type="predicted"/>
<dbReference type="EMBL" id="MPUH01000040">
    <property type="protein sequence ID" value="OMJ93600.1"/>
    <property type="molecule type" value="Genomic_DNA"/>
</dbReference>
<evidence type="ECO:0000313" key="4">
    <source>
        <dbReference type="Proteomes" id="UP000187209"/>
    </source>
</evidence>
<accession>A0A1R2CX96</accession>
<protein>
    <submittedName>
        <fullName evidence="3">Uncharacterized protein</fullName>
    </submittedName>
</protein>
<evidence type="ECO:0000313" key="3">
    <source>
        <dbReference type="EMBL" id="OMJ93600.1"/>
    </source>
</evidence>
<feature type="coiled-coil region" evidence="1">
    <location>
        <begin position="215"/>
        <end position="338"/>
    </location>
</feature>
<keyword evidence="1" id="KW-0175">Coiled coil</keyword>
<evidence type="ECO:0000256" key="2">
    <source>
        <dbReference type="SAM" id="MobiDB-lite"/>
    </source>
</evidence>
<dbReference type="AlphaFoldDB" id="A0A1R2CX96"/>
<gene>
    <name evidence="3" type="ORF">SteCoe_3439</name>
</gene>
<feature type="region of interest" description="Disordered" evidence="2">
    <location>
        <begin position="438"/>
        <end position="470"/>
    </location>
</feature>
<sequence length="496" mass="57441">MSDKEIDVEIISIDHNNIKGDILCYIYADNNLLDAVTLTEDLYEPAVTTLPSYPDQVIQIIAKDLLRSQPIGTVQFRLGLLLESSEPITLPMNSSLIEFIPTEISKPYVQLKWYSKDNIPKINENLLSKPEDNDIYKSMQSELEIEKWKNKGLKQLREEMNTSEMARVASVQKLQNIVEEYEKEIALLKKQIGITPYEQIISQQKQIEEEFFAAVNEWKSKEKEYIENIALLEEEKYQQDLEISKLKAESNLARLELETTKNILKVEKLKKEQTSQEELALKIKVLEEEINEKKRELEINKKITNEALEQLNHFQVHNTFLRSHIEAIEEKLQEFIKESPPDIARLVQHHLEALEIPVKSTQVTENIFKIENETLHLYFDKNELMAQQGGKTITFIDWVQKFKWKNKTNHKRSKSEDVKVQPKDLNTPADAILDIVPEVEIEHEEEPPKKPTTPVKAPSTGKALKKSPSGKIIRNYSPILSKKKIYKPSAPLPKNN</sequence>
<keyword evidence="4" id="KW-1185">Reference proteome</keyword>
<name>A0A1R2CX96_9CILI</name>
<organism evidence="3 4">
    <name type="scientific">Stentor coeruleus</name>
    <dbReference type="NCBI Taxonomy" id="5963"/>
    <lineage>
        <taxon>Eukaryota</taxon>
        <taxon>Sar</taxon>
        <taxon>Alveolata</taxon>
        <taxon>Ciliophora</taxon>
        <taxon>Postciliodesmatophora</taxon>
        <taxon>Heterotrichea</taxon>
        <taxon>Heterotrichida</taxon>
        <taxon>Stentoridae</taxon>
        <taxon>Stentor</taxon>
    </lineage>
</organism>
<dbReference type="Proteomes" id="UP000187209">
    <property type="component" value="Unassembled WGS sequence"/>
</dbReference>
<reference evidence="3 4" key="1">
    <citation type="submission" date="2016-11" db="EMBL/GenBank/DDBJ databases">
        <title>The macronuclear genome of Stentor coeruleus: a giant cell with tiny introns.</title>
        <authorList>
            <person name="Slabodnick M."/>
            <person name="Ruby J.G."/>
            <person name="Reiff S.B."/>
            <person name="Swart E.C."/>
            <person name="Gosai S."/>
            <person name="Prabakaran S."/>
            <person name="Witkowska E."/>
            <person name="Larue G.E."/>
            <person name="Fisher S."/>
            <person name="Freeman R.M."/>
            <person name="Gunawardena J."/>
            <person name="Chu W."/>
            <person name="Stover N.A."/>
            <person name="Gregory B.D."/>
            <person name="Nowacki M."/>
            <person name="Derisi J."/>
            <person name="Roy S.W."/>
            <person name="Marshall W.F."/>
            <person name="Sood P."/>
        </authorList>
    </citation>
    <scope>NUCLEOTIDE SEQUENCE [LARGE SCALE GENOMIC DNA]</scope>
    <source>
        <strain evidence="3">WM001</strain>
    </source>
</reference>
<comment type="caution">
    <text evidence="3">The sequence shown here is derived from an EMBL/GenBank/DDBJ whole genome shotgun (WGS) entry which is preliminary data.</text>
</comment>